<proteinExistence type="predicted"/>
<gene>
    <name evidence="2" type="primary">AVEN_66331_1</name>
    <name evidence="2" type="ORF">NPIL_557541</name>
</gene>
<sequence>MDKEQLLLHGGAGSLITSLASIKGGKQNALSALVYHALNGVRTSPSVLSKPVKLRSRFFYHSQRFLHRNIEICQDDVKSSKKRKGTFFKGRNIPSSSNSRLDAEVSNNEIRTGIQNSCAKERKVPNLNASFSTFEGNIDYHEGTQRATVNTQYVYAMRSIGRGAEAGRMFCAILNLPQPPTRFAPYNKSLLNAVKLFSKGTTQKATQEAVWENGSNKNIAVAVDGAWQKRAIKFLMKKKDCKRNFGGSSESMEVEGASRIFQRSLTLHDARENLKPEHFEFIMVECTTVYGRLEVHLKILLYKK</sequence>
<evidence type="ECO:0000259" key="1">
    <source>
        <dbReference type="Pfam" id="PF20700"/>
    </source>
</evidence>
<reference evidence="2" key="1">
    <citation type="submission" date="2020-08" db="EMBL/GenBank/DDBJ databases">
        <title>Multicomponent nature underlies the extraordinary mechanical properties of spider dragline silk.</title>
        <authorList>
            <person name="Kono N."/>
            <person name="Nakamura H."/>
            <person name="Mori M."/>
            <person name="Yoshida Y."/>
            <person name="Ohtoshi R."/>
            <person name="Malay A.D."/>
            <person name="Moran D.A.P."/>
            <person name="Tomita M."/>
            <person name="Numata K."/>
            <person name="Arakawa K."/>
        </authorList>
    </citation>
    <scope>NUCLEOTIDE SEQUENCE</scope>
</reference>
<dbReference type="AlphaFoldDB" id="A0A8X6IY56"/>
<evidence type="ECO:0000313" key="3">
    <source>
        <dbReference type="Proteomes" id="UP000887013"/>
    </source>
</evidence>
<comment type="caution">
    <text evidence="2">The sequence shown here is derived from an EMBL/GenBank/DDBJ whole genome shotgun (WGS) entry which is preliminary data.</text>
</comment>
<protein>
    <recommendedName>
        <fullName evidence="1">Mutator-like transposase domain-containing protein</fullName>
    </recommendedName>
</protein>
<accession>A0A8X6IY56</accession>
<dbReference type="Proteomes" id="UP000887013">
    <property type="component" value="Unassembled WGS sequence"/>
</dbReference>
<dbReference type="InterPro" id="IPR049012">
    <property type="entry name" value="Mutator_transp_dom"/>
</dbReference>
<dbReference type="OrthoDB" id="6776978at2759"/>
<evidence type="ECO:0000313" key="2">
    <source>
        <dbReference type="EMBL" id="GFS64835.1"/>
    </source>
</evidence>
<name>A0A8X6IY56_NEPPI</name>
<keyword evidence="3" id="KW-1185">Reference proteome</keyword>
<organism evidence="2 3">
    <name type="scientific">Nephila pilipes</name>
    <name type="common">Giant wood spider</name>
    <name type="synonym">Nephila maculata</name>
    <dbReference type="NCBI Taxonomy" id="299642"/>
    <lineage>
        <taxon>Eukaryota</taxon>
        <taxon>Metazoa</taxon>
        <taxon>Ecdysozoa</taxon>
        <taxon>Arthropoda</taxon>
        <taxon>Chelicerata</taxon>
        <taxon>Arachnida</taxon>
        <taxon>Araneae</taxon>
        <taxon>Araneomorphae</taxon>
        <taxon>Entelegynae</taxon>
        <taxon>Araneoidea</taxon>
        <taxon>Nephilidae</taxon>
        <taxon>Nephila</taxon>
    </lineage>
</organism>
<dbReference type="Pfam" id="PF20700">
    <property type="entry name" value="Mutator"/>
    <property type="match status" value="1"/>
</dbReference>
<dbReference type="EMBL" id="BMAW01048227">
    <property type="protein sequence ID" value="GFS64835.1"/>
    <property type="molecule type" value="Genomic_DNA"/>
</dbReference>
<feature type="domain" description="Mutator-like transposase" evidence="1">
    <location>
        <begin position="126"/>
        <end position="231"/>
    </location>
</feature>